<proteinExistence type="predicted"/>
<reference evidence="1 2" key="1">
    <citation type="submission" date="2017-05" db="EMBL/GenBank/DDBJ databases">
        <title>Genome sequence of Acetobacter pasteurianus subsp. ascendens strain SRCM101447.</title>
        <authorList>
            <person name="Cho S.H."/>
        </authorList>
    </citation>
    <scope>NUCLEOTIDE SEQUENCE [LARGE SCALE GENOMIC DNA]</scope>
    <source>
        <strain evidence="1 2">SRCM101447</strain>
    </source>
</reference>
<accession>A0A1Y0V2R6</accession>
<evidence type="ECO:0000313" key="2">
    <source>
        <dbReference type="Proteomes" id="UP000195633"/>
    </source>
</evidence>
<organism evidence="1 2">
    <name type="scientific">Acetobacter ascendens</name>
    <dbReference type="NCBI Taxonomy" id="481146"/>
    <lineage>
        <taxon>Bacteria</taxon>
        <taxon>Pseudomonadati</taxon>
        <taxon>Pseudomonadota</taxon>
        <taxon>Alphaproteobacteria</taxon>
        <taxon>Acetobacterales</taxon>
        <taxon>Acetobacteraceae</taxon>
        <taxon>Acetobacter</taxon>
    </lineage>
</organism>
<protein>
    <submittedName>
        <fullName evidence="1">Uncharacterized protein</fullName>
    </submittedName>
</protein>
<dbReference type="EMBL" id="CP021524">
    <property type="protein sequence ID" value="ARW09978.1"/>
    <property type="molecule type" value="Genomic_DNA"/>
</dbReference>
<name>A0A1Y0V2R6_9PROT</name>
<dbReference type="Proteomes" id="UP000195633">
    <property type="component" value="Chromosome"/>
</dbReference>
<dbReference type="RefSeq" id="WP_087635463.1">
    <property type="nucleotide sequence ID" value="NZ_CP021524.1"/>
</dbReference>
<gene>
    <name evidence="1" type="ORF">S101447_00876</name>
</gene>
<sequence>MCTKLEQAAIKAGLNDMTLLKIADENLSPEQAVSCLQDRYPDAFTFNARMASEEECKKQLKRINADIQSNMRDSINSRSLQKWAKKWGSKK</sequence>
<dbReference type="AlphaFoldDB" id="A0A1Y0V2R6"/>
<evidence type="ECO:0000313" key="1">
    <source>
        <dbReference type="EMBL" id="ARW09978.1"/>
    </source>
</evidence>